<organism evidence="10 11">
    <name type="scientific">Cucumis sativus</name>
    <name type="common">Cucumber</name>
    <dbReference type="NCBI Taxonomy" id="3659"/>
    <lineage>
        <taxon>Eukaryota</taxon>
        <taxon>Viridiplantae</taxon>
        <taxon>Streptophyta</taxon>
        <taxon>Embryophyta</taxon>
        <taxon>Tracheophyta</taxon>
        <taxon>Spermatophyta</taxon>
        <taxon>Magnoliopsida</taxon>
        <taxon>eudicotyledons</taxon>
        <taxon>Gunneridae</taxon>
        <taxon>Pentapetalae</taxon>
        <taxon>rosids</taxon>
        <taxon>fabids</taxon>
        <taxon>Cucurbitales</taxon>
        <taxon>Cucurbitaceae</taxon>
        <taxon>Benincaseae</taxon>
        <taxon>Cucumis</taxon>
    </lineage>
</organism>
<dbReference type="InterPro" id="IPR032675">
    <property type="entry name" value="LRR_dom_sf"/>
</dbReference>
<dbReference type="Gene3D" id="3.80.10.10">
    <property type="entry name" value="Ribonuclease Inhibitor"/>
    <property type="match status" value="2"/>
</dbReference>
<dbReference type="Pfam" id="PF25019">
    <property type="entry name" value="LRR_R13L1-DRL21"/>
    <property type="match status" value="1"/>
</dbReference>
<evidence type="ECO:0008006" key="12">
    <source>
        <dbReference type="Google" id="ProtNLM"/>
    </source>
</evidence>
<evidence type="ECO:0000256" key="1">
    <source>
        <dbReference type="ARBA" id="ARBA00022614"/>
    </source>
</evidence>
<evidence type="ECO:0000259" key="7">
    <source>
        <dbReference type="Pfam" id="PF18052"/>
    </source>
</evidence>
<dbReference type="FunFam" id="1.10.10.10:FF:000322">
    <property type="entry name" value="Probable disease resistance protein At1g63360"/>
    <property type="match status" value="1"/>
</dbReference>
<dbReference type="PRINTS" id="PR00364">
    <property type="entry name" value="DISEASERSIST"/>
</dbReference>
<keyword evidence="3" id="KW-0547">Nucleotide-binding</keyword>
<evidence type="ECO:0000256" key="2">
    <source>
        <dbReference type="ARBA" id="ARBA00022737"/>
    </source>
</evidence>
<dbReference type="SUPFAM" id="SSF52540">
    <property type="entry name" value="P-loop containing nucleoside triphosphate hydrolases"/>
    <property type="match status" value="1"/>
</dbReference>
<dbReference type="InterPro" id="IPR058922">
    <property type="entry name" value="WHD_DRP"/>
</dbReference>
<dbReference type="Proteomes" id="UP000029981">
    <property type="component" value="Chromosome 3"/>
</dbReference>
<keyword evidence="1" id="KW-0433">Leucine-rich repeat</keyword>
<accession>A0A0A0LCB5</accession>
<keyword evidence="4" id="KW-0611">Plant defense</keyword>
<dbReference type="Pfam" id="PF18052">
    <property type="entry name" value="Rx_N"/>
    <property type="match status" value="1"/>
</dbReference>
<dbReference type="GO" id="GO:0051707">
    <property type="term" value="P:response to other organism"/>
    <property type="evidence" value="ECO:0007669"/>
    <property type="project" value="UniProtKB-ARBA"/>
</dbReference>
<dbReference type="SUPFAM" id="SSF52058">
    <property type="entry name" value="L domain-like"/>
    <property type="match status" value="1"/>
</dbReference>
<dbReference type="Pfam" id="PF23559">
    <property type="entry name" value="WHD_DRP"/>
    <property type="match status" value="1"/>
</dbReference>
<dbReference type="InterPro" id="IPR056789">
    <property type="entry name" value="LRR_R13L1-DRL21"/>
</dbReference>
<evidence type="ECO:0000256" key="4">
    <source>
        <dbReference type="ARBA" id="ARBA00022821"/>
    </source>
</evidence>
<dbReference type="InterPro" id="IPR036388">
    <property type="entry name" value="WH-like_DNA-bd_sf"/>
</dbReference>
<evidence type="ECO:0000259" key="6">
    <source>
        <dbReference type="Pfam" id="PF00931"/>
    </source>
</evidence>
<keyword evidence="11" id="KW-1185">Reference proteome</keyword>
<protein>
    <recommendedName>
        <fullName evidence="12">NB-ARC domain-containing protein</fullName>
    </recommendedName>
</protein>
<feature type="domain" description="R13L1/DRL21-like LRR repeat region" evidence="9">
    <location>
        <begin position="682"/>
        <end position="800"/>
    </location>
</feature>
<dbReference type="InterPro" id="IPR027417">
    <property type="entry name" value="P-loop_NTPase"/>
</dbReference>
<dbReference type="GO" id="GO:0006952">
    <property type="term" value="P:defense response"/>
    <property type="evidence" value="ECO:0007669"/>
    <property type="project" value="UniProtKB-KW"/>
</dbReference>
<gene>
    <name evidence="10" type="ORF">Csa_3G684170</name>
</gene>
<dbReference type="InterPro" id="IPR042197">
    <property type="entry name" value="Apaf_helical"/>
</dbReference>
<dbReference type="KEGG" id="csv:101222115"/>
<dbReference type="Gene3D" id="1.10.8.430">
    <property type="entry name" value="Helical domain of apoptotic protease-activating factors"/>
    <property type="match status" value="1"/>
</dbReference>
<dbReference type="eggNOG" id="KOG4658">
    <property type="taxonomic scope" value="Eukaryota"/>
</dbReference>
<dbReference type="OMA" id="TICKLEY"/>
<dbReference type="SUPFAM" id="SSF52047">
    <property type="entry name" value="RNI-like"/>
    <property type="match status" value="1"/>
</dbReference>
<dbReference type="Gene3D" id="1.20.5.4130">
    <property type="match status" value="1"/>
</dbReference>
<dbReference type="PANTHER" id="PTHR36766:SF70">
    <property type="entry name" value="DISEASE RESISTANCE PROTEIN RGA4"/>
    <property type="match status" value="1"/>
</dbReference>
<feature type="domain" description="NB-ARC" evidence="6">
    <location>
        <begin position="175"/>
        <end position="345"/>
    </location>
</feature>
<evidence type="ECO:0000313" key="11">
    <source>
        <dbReference type="Proteomes" id="UP000029981"/>
    </source>
</evidence>
<feature type="domain" description="Disease resistance protein winged helix" evidence="8">
    <location>
        <begin position="432"/>
        <end position="516"/>
    </location>
</feature>
<evidence type="ECO:0000256" key="5">
    <source>
        <dbReference type="ARBA" id="ARBA00022840"/>
    </source>
</evidence>
<dbReference type="InterPro" id="IPR041118">
    <property type="entry name" value="Rx_N"/>
</dbReference>
<dbReference type="Gene3D" id="3.40.50.300">
    <property type="entry name" value="P-loop containing nucleotide triphosphate hydrolases"/>
    <property type="match status" value="1"/>
</dbReference>
<proteinExistence type="predicted"/>
<keyword evidence="5" id="KW-0067">ATP-binding</keyword>
<name>A0A0A0LCB5_CUCSA</name>
<dbReference type="Gramene" id="KGN58559">
    <property type="protein sequence ID" value="KGN58559"/>
    <property type="gene ID" value="Csa_3G684170"/>
</dbReference>
<evidence type="ECO:0000256" key="3">
    <source>
        <dbReference type="ARBA" id="ARBA00022741"/>
    </source>
</evidence>
<dbReference type="EMBL" id="CM002924">
    <property type="protein sequence ID" value="KGN58559.1"/>
    <property type="molecule type" value="Genomic_DNA"/>
</dbReference>
<dbReference type="GO" id="GO:0005524">
    <property type="term" value="F:ATP binding"/>
    <property type="evidence" value="ECO:0007669"/>
    <property type="project" value="UniProtKB-KW"/>
</dbReference>
<feature type="domain" description="Disease resistance N-terminal" evidence="7">
    <location>
        <begin position="9"/>
        <end position="97"/>
    </location>
</feature>
<dbReference type="PANTHER" id="PTHR36766">
    <property type="entry name" value="PLANT BROAD-SPECTRUM MILDEW RESISTANCE PROTEIN RPW8"/>
    <property type="match status" value="1"/>
</dbReference>
<reference evidence="10 11" key="1">
    <citation type="journal article" date="2009" name="Nat. Genet.">
        <title>The genome of the cucumber, Cucumis sativus L.</title>
        <authorList>
            <person name="Huang S."/>
            <person name="Li R."/>
            <person name="Zhang Z."/>
            <person name="Li L."/>
            <person name="Gu X."/>
            <person name="Fan W."/>
            <person name="Lucas W.J."/>
            <person name="Wang X."/>
            <person name="Xie B."/>
            <person name="Ni P."/>
            <person name="Ren Y."/>
            <person name="Zhu H."/>
            <person name="Li J."/>
            <person name="Lin K."/>
            <person name="Jin W."/>
            <person name="Fei Z."/>
            <person name="Li G."/>
            <person name="Staub J."/>
            <person name="Kilian A."/>
            <person name="van der Vossen E.A."/>
            <person name="Wu Y."/>
            <person name="Guo J."/>
            <person name="He J."/>
            <person name="Jia Z."/>
            <person name="Ren Y."/>
            <person name="Tian G."/>
            <person name="Lu Y."/>
            <person name="Ruan J."/>
            <person name="Qian W."/>
            <person name="Wang M."/>
            <person name="Huang Q."/>
            <person name="Li B."/>
            <person name="Xuan Z."/>
            <person name="Cao J."/>
            <person name="Asan"/>
            <person name="Wu Z."/>
            <person name="Zhang J."/>
            <person name="Cai Q."/>
            <person name="Bai Y."/>
            <person name="Zhao B."/>
            <person name="Han Y."/>
            <person name="Li Y."/>
            <person name="Li X."/>
            <person name="Wang S."/>
            <person name="Shi Q."/>
            <person name="Liu S."/>
            <person name="Cho W.K."/>
            <person name="Kim J.Y."/>
            <person name="Xu Y."/>
            <person name="Heller-Uszynska K."/>
            <person name="Miao H."/>
            <person name="Cheng Z."/>
            <person name="Zhang S."/>
            <person name="Wu J."/>
            <person name="Yang Y."/>
            <person name="Kang H."/>
            <person name="Li M."/>
            <person name="Liang H."/>
            <person name="Ren X."/>
            <person name="Shi Z."/>
            <person name="Wen M."/>
            <person name="Jian M."/>
            <person name="Yang H."/>
            <person name="Zhang G."/>
            <person name="Yang Z."/>
            <person name="Chen R."/>
            <person name="Liu S."/>
            <person name="Li J."/>
            <person name="Ma L."/>
            <person name="Liu H."/>
            <person name="Zhou Y."/>
            <person name="Zhao J."/>
            <person name="Fang X."/>
            <person name="Li G."/>
            <person name="Fang L."/>
            <person name="Li Y."/>
            <person name="Liu D."/>
            <person name="Zheng H."/>
            <person name="Zhang Y."/>
            <person name="Qin N."/>
            <person name="Li Z."/>
            <person name="Yang G."/>
            <person name="Yang S."/>
            <person name="Bolund L."/>
            <person name="Kristiansen K."/>
            <person name="Zheng H."/>
            <person name="Li S."/>
            <person name="Zhang X."/>
            <person name="Yang H."/>
            <person name="Wang J."/>
            <person name="Sun R."/>
            <person name="Zhang B."/>
            <person name="Jiang S."/>
            <person name="Wang J."/>
            <person name="Du Y."/>
            <person name="Li S."/>
        </authorList>
    </citation>
    <scope>NUCLEOTIDE SEQUENCE [LARGE SCALE GENOMIC DNA]</scope>
    <source>
        <strain evidence="11">cv. 9930</strain>
    </source>
</reference>
<dbReference type="OrthoDB" id="1896560at2759"/>
<reference evidence="10 11" key="4">
    <citation type="journal article" date="2011" name="BMC Genomics">
        <title>RNA-Seq improves annotation of protein-coding genes in the cucumber genome.</title>
        <authorList>
            <person name="Li Z."/>
            <person name="Zhang Z."/>
            <person name="Yan P."/>
            <person name="Huang S."/>
            <person name="Fei Z."/>
            <person name="Lin K."/>
        </authorList>
    </citation>
    <scope>NUCLEOTIDE SEQUENCE [LARGE SCALE GENOMIC DNA]</scope>
    <source>
        <strain evidence="11">cv. 9930</strain>
    </source>
</reference>
<dbReference type="Pfam" id="PF00931">
    <property type="entry name" value="NB-ARC"/>
    <property type="match status" value="1"/>
</dbReference>
<dbReference type="AlphaFoldDB" id="A0A0A0LCB5"/>
<dbReference type="GO" id="GO:0043531">
    <property type="term" value="F:ADP binding"/>
    <property type="evidence" value="ECO:0007669"/>
    <property type="project" value="InterPro"/>
</dbReference>
<reference evidence="10 11" key="3">
    <citation type="journal article" date="2010" name="BMC Genomics">
        <title>Transcriptome sequencing and comparative analysis of cucumber flowers with different sex types.</title>
        <authorList>
            <person name="Guo S."/>
            <person name="Zheng Y."/>
            <person name="Joung J.G."/>
            <person name="Liu S."/>
            <person name="Zhang Z."/>
            <person name="Crasta O.R."/>
            <person name="Sobral B.W."/>
            <person name="Xu Y."/>
            <person name="Huang S."/>
            <person name="Fei Z."/>
        </authorList>
    </citation>
    <scope>NUCLEOTIDE SEQUENCE [LARGE SCALE GENOMIC DNA]</scope>
    <source>
        <strain evidence="11">cv. 9930</strain>
    </source>
</reference>
<sequence length="1089" mass="125619">MADFLWTFAVEEMLKNVLKVAGEQTGLAWGFQEHLSNLQKWLLNAQAFLRDINTRKLHLHSVSIWVDHLQFLVYQAEDLLDEIVYEHLRQKVQTTEMKVCDFFSLSTDNVLIFRLDMAKKMMTLVQLLEKHYNEAAPLGLVGIETVRPEIDVISQYRETISELEDHKIAGRDVEVESIVKQVIDASNNQRTSILPIVGMGGLGKTTLAKLVFNHELVRQRFDKTVWVCVSEPFIVNKILLDILKNVKGAYISDGRDSKEVLLRELQKEMLGQSYFLVLDDVWNETFFLWDDLKYCLLKITGNSNNSILVTTRSAEVAKIMGTCPSHLLSKLSDDQCWSLFKESANAYGLSMTSNLGIIQKELVKKIGGVPLAARVLGRAVKFEGDVERWEEMLKNVLTTPLQEENFVLSILKLSVDRLPSSSVKQCFAYCSIFPKDFVFEKQELIQMWMAQGFLQPQQGRYNNTTMENVGDIYFNILLSRCLFEFEDANKTRIRDMIGDYETREEYKMHDLVHDIAMETSRSYKDLHLNPSNISKKELQKEMINVAGKLRTIDFIQKIPHNIDQTLFDVEIRNFVCLRVLKISGDKLPKSIGQLKHLRYLEILSYSIELKLPESIVSLHNLQTLKFVYSVIEEFSMNFTNLVSLRHLELGANADKTPPHLSQLTQLQTLSHFVIGFEEGFKITELGPLKNLKRCLSVLCLEKVESKEEAKGADLAGKENLMALHLGWSMNRKDNDLEVLEGLQPNINLQSLRITNFAGRHLPNNIFVENLREIHLSHCNSCEKLPMLGQLNNLKELQICSFEGLQVIDNEFYGNDPNQRRFFPKLEKFEISYMINLEQWKEVITNDESSNVTIFPNLKCLKIWGCPKLLNIPKAFDENNMQHLESLILSCCNKLTKLPDGLQFCSSIEGLTIDKCSNLSINMRNKPKLWYLIIGWLDKLPEDLCHLMNLRVMRIIGIMQNYDFGILQHLPSLKQLVLEEDLLSNNSVTQIPEQLQHLTALQFLSIQHFRRIEALPEWLGNYVCLQTLNLWNCKKLKKLPSTEAMLRLTKLNKLHVCDCPQLLLEEGDMERAKLSHLPEIQINRWFIHLL</sequence>
<dbReference type="Gene3D" id="1.10.10.10">
    <property type="entry name" value="Winged helix-like DNA-binding domain superfamily/Winged helix DNA-binding domain"/>
    <property type="match status" value="1"/>
</dbReference>
<dbReference type="InterPro" id="IPR002182">
    <property type="entry name" value="NB-ARC"/>
</dbReference>
<reference evidence="10 11" key="2">
    <citation type="journal article" date="2009" name="PLoS ONE">
        <title>An integrated genetic and cytogenetic map of the cucumber genome.</title>
        <authorList>
            <person name="Ren Y."/>
            <person name="Zhang Z."/>
            <person name="Liu J."/>
            <person name="Staub J.E."/>
            <person name="Han Y."/>
            <person name="Cheng Z."/>
            <person name="Li X."/>
            <person name="Lu J."/>
            <person name="Miao H."/>
            <person name="Kang H."/>
            <person name="Xie B."/>
            <person name="Gu X."/>
            <person name="Wang X."/>
            <person name="Du Y."/>
            <person name="Jin W."/>
            <person name="Huang S."/>
        </authorList>
    </citation>
    <scope>NUCLEOTIDE SEQUENCE [LARGE SCALE GENOMIC DNA]</scope>
    <source>
        <strain evidence="11">cv. 9930</strain>
    </source>
</reference>
<keyword evidence="2" id="KW-0677">Repeat</keyword>
<evidence type="ECO:0000313" key="10">
    <source>
        <dbReference type="EMBL" id="KGN58559.1"/>
    </source>
</evidence>
<evidence type="ECO:0000259" key="8">
    <source>
        <dbReference type="Pfam" id="PF23559"/>
    </source>
</evidence>
<evidence type="ECO:0000259" key="9">
    <source>
        <dbReference type="Pfam" id="PF25019"/>
    </source>
</evidence>